<feature type="transmembrane region" description="Helical" evidence="1">
    <location>
        <begin position="406"/>
        <end position="425"/>
    </location>
</feature>
<reference evidence="2" key="1">
    <citation type="submission" date="2020-10" db="EMBL/GenBank/DDBJ databases">
        <authorList>
            <person name="Gilroy R."/>
        </authorList>
    </citation>
    <scope>NUCLEOTIDE SEQUENCE</scope>
    <source>
        <strain evidence="2">ChiBcec2-4451</strain>
    </source>
</reference>
<feature type="transmembrane region" description="Helical" evidence="1">
    <location>
        <begin position="343"/>
        <end position="367"/>
    </location>
</feature>
<feature type="transmembrane region" description="Helical" evidence="1">
    <location>
        <begin position="103"/>
        <end position="125"/>
    </location>
</feature>
<dbReference type="Proteomes" id="UP000886723">
    <property type="component" value="Unassembled WGS sequence"/>
</dbReference>
<dbReference type="PANTHER" id="PTHR38454">
    <property type="entry name" value="INTEGRAL MEMBRANE PROTEIN-RELATED"/>
    <property type="match status" value="1"/>
</dbReference>
<dbReference type="Pfam" id="PF09586">
    <property type="entry name" value="YfhO"/>
    <property type="match status" value="1"/>
</dbReference>
<feature type="transmembrane region" description="Helical" evidence="1">
    <location>
        <begin position="437"/>
        <end position="454"/>
    </location>
</feature>
<dbReference type="PROSITE" id="PS51257">
    <property type="entry name" value="PROKAR_LIPOPROTEIN"/>
    <property type="match status" value="1"/>
</dbReference>
<gene>
    <name evidence="2" type="ORF">IAA63_03430</name>
</gene>
<proteinExistence type="predicted"/>
<accession>A0A9D1T674</accession>
<feature type="transmembrane region" description="Helical" evidence="1">
    <location>
        <begin position="12"/>
        <end position="30"/>
    </location>
</feature>
<dbReference type="InterPro" id="IPR018580">
    <property type="entry name" value="Uncharacterised_YfhO"/>
</dbReference>
<evidence type="ECO:0000313" key="3">
    <source>
        <dbReference type="Proteomes" id="UP000886723"/>
    </source>
</evidence>
<feature type="transmembrane region" description="Helical" evidence="1">
    <location>
        <begin position="466"/>
        <end position="485"/>
    </location>
</feature>
<protein>
    <submittedName>
        <fullName evidence="2">YfhO family protein</fullName>
    </submittedName>
</protein>
<dbReference type="AlphaFoldDB" id="A0A9D1T674"/>
<feature type="transmembrane region" description="Helical" evidence="1">
    <location>
        <begin position="234"/>
        <end position="258"/>
    </location>
</feature>
<organism evidence="2 3">
    <name type="scientific">Candidatus Pullilachnospira stercoravium</name>
    <dbReference type="NCBI Taxonomy" id="2840913"/>
    <lineage>
        <taxon>Bacteria</taxon>
        <taxon>Bacillati</taxon>
        <taxon>Bacillota</taxon>
        <taxon>Clostridia</taxon>
        <taxon>Lachnospirales</taxon>
        <taxon>Lachnospiraceae</taxon>
        <taxon>Lachnospiraceae incertae sedis</taxon>
        <taxon>Candidatus Pullilachnospira</taxon>
    </lineage>
</organism>
<keyword evidence="1" id="KW-0812">Transmembrane</keyword>
<keyword evidence="1" id="KW-0472">Membrane</keyword>
<feature type="transmembrane region" description="Helical" evidence="1">
    <location>
        <begin position="74"/>
        <end position="96"/>
    </location>
</feature>
<feature type="transmembrane region" description="Helical" evidence="1">
    <location>
        <begin position="373"/>
        <end position="394"/>
    </location>
</feature>
<evidence type="ECO:0000313" key="2">
    <source>
        <dbReference type="EMBL" id="HIV12178.1"/>
    </source>
</evidence>
<name>A0A9D1T674_9FIRM</name>
<sequence length="909" mass="101343">MNRKKTCSKTMLIIAGLLFAGCLAIFRSYLFGDKLLVFTDIGSDTYDQYLMQYQTIINHLRDGDFSFWDFNNGYGINMFSLSLFDPFLILLYLFGYIVGADKIYGILVILQIVRIILAGLALYGFLSCFSLTEHGKAAACCAYGLSGYIIVWGQHYQFATVVISFPLLLMAAEKAFEKRRWWFILAVLCAVSCFSSLYMSYMQFLVLGFYILFRNAWDNRLFSRKGILLTLKIYGSMILGICMGLFSLLPSATMILSVSGRVGGQSLPDRFLQTFRLYEFPYYETLLKRFFSSNLQGINTYSGYTNYYEDAGVFLSALSLLAGVQFIRLFVVRNYTKKQRGLLLLAIVLLAFILLVPAGSMIFNGFVYPFSRHTFLCLPFFAWVTADVLSEIPLGHTESSTTADKHGLSSLLLITSAIVITALYLSFQKEYGGNLPYYLASFTITMAVCLLVAGHTRLHYLRTAAYGCLFLALMVSLCADAWVSYNKDRWTLTKTSSEYFNDLYDPSVQEAIETIAEEDSSFYRLEKDYRVGASSSCLNSLAQNYSGVSTYNSTLNANIKDFLSRFWPELMIIDSSHYSFANGYGNSLAAALSHVKYVLSRNSSFDIPGYELYGQCGNIYIYRNTWTGDLGKFYTAVIFSSVYETSADSLDSSAVLSDYLICDTLPEYEVDASVLSDYTKQSAASLEEIIRTDSADGSSITLSLPNMETQKSGQTYLLEFDLSISQPAQEIHITAGDNTTLVSAGPSPVHISICVPPDTDTVTITHPALALATADTKTENFLLTLRRDADLTDLSNGIYFEAGETDSTLTGTVDTDSDGILMIPVPFENGWHAYVDGVETEIHQVDYGFSGIVLEKGTHEIRMEFHCPGLLAGSIGSVAGFFLFLSFLGYDIYKSRKNSKTSSLFTTHY</sequence>
<dbReference type="PANTHER" id="PTHR38454:SF1">
    <property type="entry name" value="INTEGRAL MEMBRANE PROTEIN"/>
    <property type="match status" value="1"/>
</dbReference>
<dbReference type="EMBL" id="DVON01000071">
    <property type="protein sequence ID" value="HIV12178.1"/>
    <property type="molecule type" value="Genomic_DNA"/>
</dbReference>
<reference evidence="2" key="2">
    <citation type="journal article" date="2021" name="PeerJ">
        <title>Extensive microbial diversity within the chicken gut microbiome revealed by metagenomics and culture.</title>
        <authorList>
            <person name="Gilroy R."/>
            <person name="Ravi A."/>
            <person name="Getino M."/>
            <person name="Pursley I."/>
            <person name="Horton D.L."/>
            <person name="Alikhan N.F."/>
            <person name="Baker D."/>
            <person name="Gharbi K."/>
            <person name="Hall N."/>
            <person name="Watson M."/>
            <person name="Adriaenssens E.M."/>
            <person name="Foster-Nyarko E."/>
            <person name="Jarju S."/>
            <person name="Secka A."/>
            <person name="Antonio M."/>
            <person name="Oren A."/>
            <person name="Chaudhuri R.R."/>
            <person name="La Ragione R."/>
            <person name="Hildebrand F."/>
            <person name="Pallen M.J."/>
        </authorList>
    </citation>
    <scope>NUCLEOTIDE SEQUENCE</scope>
    <source>
        <strain evidence="2">ChiBcec2-4451</strain>
    </source>
</reference>
<evidence type="ECO:0000256" key="1">
    <source>
        <dbReference type="SAM" id="Phobius"/>
    </source>
</evidence>
<comment type="caution">
    <text evidence="2">The sequence shown here is derived from an EMBL/GenBank/DDBJ whole genome shotgun (WGS) entry which is preliminary data.</text>
</comment>
<feature type="transmembrane region" description="Helical" evidence="1">
    <location>
        <begin position="145"/>
        <end position="169"/>
    </location>
</feature>
<keyword evidence="1" id="KW-1133">Transmembrane helix</keyword>
<feature type="transmembrane region" description="Helical" evidence="1">
    <location>
        <begin position="870"/>
        <end position="890"/>
    </location>
</feature>
<feature type="transmembrane region" description="Helical" evidence="1">
    <location>
        <begin position="181"/>
        <end position="198"/>
    </location>
</feature>